<evidence type="ECO:0000256" key="3">
    <source>
        <dbReference type="ARBA" id="ARBA00019015"/>
    </source>
</evidence>
<name>A0ABW7I588_9RHOB</name>
<evidence type="ECO:0000259" key="9">
    <source>
        <dbReference type="Pfam" id="PF22692"/>
    </source>
</evidence>
<dbReference type="InterPro" id="IPR011491">
    <property type="entry name" value="FlgE_D2"/>
</dbReference>
<dbReference type="InterPro" id="IPR053967">
    <property type="entry name" value="LlgE_F_G-like_D1"/>
</dbReference>
<dbReference type="InterPro" id="IPR037058">
    <property type="entry name" value="Falgellar_hook_FlgE_sf"/>
</dbReference>
<dbReference type="InterPro" id="IPR020013">
    <property type="entry name" value="Flagellar_FlgE/F/G"/>
</dbReference>
<organism evidence="10 11">
    <name type="scientific">Roseovarius aquimarinus</name>
    <dbReference type="NCBI Taxonomy" id="1229156"/>
    <lineage>
        <taxon>Bacteria</taxon>
        <taxon>Pseudomonadati</taxon>
        <taxon>Pseudomonadota</taxon>
        <taxon>Alphaproteobacteria</taxon>
        <taxon>Rhodobacterales</taxon>
        <taxon>Roseobacteraceae</taxon>
        <taxon>Roseovarius</taxon>
    </lineage>
</organism>
<dbReference type="InterPro" id="IPR001444">
    <property type="entry name" value="Flag_bb_rod_N"/>
</dbReference>
<dbReference type="Pfam" id="PF00460">
    <property type="entry name" value="Flg_bb_rod"/>
    <property type="match status" value="1"/>
</dbReference>
<gene>
    <name evidence="10" type="ORF">ACGRVM_05545</name>
</gene>
<evidence type="ECO:0000313" key="11">
    <source>
        <dbReference type="Proteomes" id="UP001607157"/>
    </source>
</evidence>
<reference evidence="10 11" key="1">
    <citation type="submission" date="2024-10" db="EMBL/GenBank/DDBJ databases">
        <authorList>
            <person name="Yang X.-N."/>
        </authorList>
    </citation>
    <scope>NUCLEOTIDE SEQUENCE [LARGE SCALE GENOMIC DNA]</scope>
    <source>
        <strain evidence="10 11">CAU 1059</strain>
    </source>
</reference>
<dbReference type="EMBL" id="JBIHMM010000001">
    <property type="protein sequence ID" value="MFH0253344.1"/>
    <property type="molecule type" value="Genomic_DNA"/>
</dbReference>
<evidence type="ECO:0000259" key="6">
    <source>
        <dbReference type="Pfam" id="PF00460"/>
    </source>
</evidence>
<keyword evidence="10" id="KW-0282">Flagellum</keyword>
<dbReference type="PANTHER" id="PTHR30435:SF1">
    <property type="entry name" value="FLAGELLAR HOOK PROTEIN FLGE"/>
    <property type="match status" value="1"/>
</dbReference>
<comment type="similarity">
    <text evidence="2 5">Belongs to the flagella basal body rod proteins family.</text>
</comment>
<evidence type="ECO:0000313" key="10">
    <source>
        <dbReference type="EMBL" id="MFH0253344.1"/>
    </source>
</evidence>
<dbReference type="Gene3D" id="2.60.98.20">
    <property type="entry name" value="Flagellar hook protein FlgE"/>
    <property type="match status" value="1"/>
</dbReference>
<evidence type="ECO:0000256" key="2">
    <source>
        <dbReference type="ARBA" id="ARBA00009677"/>
    </source>
</evidence>
<dbReference type="Pfam" id="PF07559">
    <property type="entry name" value="FlgE_D2"/>
    <property type="match status" value="1"/>
</dbReference>
<dbReference type="SUPFAM" id="SSF117143">
    <property type="entry name" value="Flagellar hook protein flgE"/>
    <property type="match status" value="1"/>
</dbReference>
<evidence type="ECO:0000256" key="5">
    <source>
        <dbReference type="RuleBase" id="RU362116"/>
    </source>
</evidence>
<sequence>MSFYTALSGLNAAQTDISVTSNNIANVGTLGFHGSRPEFADIYTSNPNSRPSAQIGSGVEVARIGMDFSQGSLVATGNVLDLSLQGPGFFQVRTGPDAGADVAFTRAGAFNMNSDGFITNTAGHYLTGFPTAENGEAQSTVETGRLRIAPAYGTPTATTAVTMGLRMPLDDNGGMGGQAMVPLAVPFDADDASTYAYSAPVPVLDAEGKPVAAEAFFVMTKAPDPLDGSLAYEVQLRVDGQIATPPAPAATLSFDAGGVQTAGMGPMGFTLGATTLSLDLTGSSATKGDFGITSVAHDGQGRLDLSSVEVRENGTIWASYGAEKSVAIGKVAVANFTDLQGLRNIGSATYLASRESGEVRIGAPGTAGFGAVRSGSVEQANVDLTEELVSLIMAQRNYQASAKALETNGKLSETVMNIRT</sequence>
<protein>
    <recommendedName>
        <fullName evidence="3 5">Flagellar hook protein FlgE</fullName>
    </recommendedName>
</protein>
<comment type="subcellular location">
    <subcellularLocation>
        <location evidence="1 5">Bacterial flagellum basal body</location>
    </subcellularLocation>
</comment>
<feature type="domain" description="Flagellar hook protein FlgE D2" evidence="8">
    <location>
        <begin position="179"/>
        <end position="299"/>
    </location>
</feature>
<comment type="caution">
    <text evidence="10">The sequence shown here is derived from an EMBL/GenBank/DDBJ whole genome shotgun (WGS) entry which is preliminary data.</text>
</comment>
<feature type="domain" description="Flagellar basal-body/hook protein C-terminal" evidence="7">
    <location>
        <begin position="374"/>
        <end position="417"/>
    </location>
</feature>
<dbReference type="Proteomes" id="UP001607157">
    <property type="component" value="Unassembled WGS sequence"/>
</dbReference>
<keyword evidence="11" id="KW-1185">Reference proteome</keyword>
<dbReference type="Pfam" id="PF06429">
    <property type="entry name" value="Flg_bbr_C"/>
    <property type="match status" value="1"/>
</dbReference>
<evidence type="ECO:0000256" key="1">
    <source>
        <dbReference type="ARBA" id="ARBA00004117"/>
    </source>
</evidence>
<keyword evidence="10" id="KW-0969">Cilium</keyword>
<dbReference type="PANTHER" id="PTHR30435">
    <property type="entry name" value="FLAGELLAR PROTEIN"/>
    <property type="match status" value="1"/>
</dbReference>
<keyword evidence="10" id="KW-0966">Cell projection</keyword>
<dbReference type="InterPro" id="IPR037925">
    <property type="entry name" value="FlgE/F/G-like"/>
</dbReference>
<evidence type="ECO:0000259" key="7">
    <source>
        <dbReference type="Pfam" id="PF06429"/>
    </source>
</evidence>
<dbReference type="NCBIfam" id="TIGR03506">
    <property type="entry name" value="FlgEFG_subfam"/>
    <property type="match status" value="1"/>
</dbReference>
<comment type="function">
    <text evidence="5">A flexible structure which links the flagellar filament to the drive apparatus in the basal body.</text>
</comment>
<accession>A0ABW7I588</accession>
<dbReference type="RefSeq" id="WP_377167849.1">
    <property type="nucleotide sequence ID" value="NZ_JBHTJC010000001.1"/>
</dbReference>
<dbReference type="InterPro" id="IPR010930">
    <property type="entry name" value="Flg_bb/hook_C_dom"/>
</dbReference>
<feature type="domain" description="Flagellar basal body rod protein N-terminal" evidence="6">
    <location>
        <begin position="3"/>
        <end position="32"/>
    </location>
</feature>
<proteinExistence type="inferred from homology"/>
<feature type="domain" description="Flagellar hook protein FlgE/F/G-like D1" evidence="9">
    <location>
        <begin position="84"/>
        <end position="128"/>
    </location>
</feature>
<dbReference type="Pfam" id="PF22692">
    <property type="entry name" value="LlgE_F_G_D1"/>
    <property type="match status" value="1"/>
</dbReference>
<evidence type="ECO:0000259" key="8">
    <source>
        <dbReference type="Pfam" id="PF07559"/>
    </source>
</evidence>
<keyword evidence="4 5" id="KW-0975">Bacterial flagellum</keyword>
<evidence type="ECO:0000256" key="4">
    <source>
        <dbReference type="ARBA" id="ARBA00023143"/>
    </source>
</evidence>